<proteinExistence type="predicted"/>
<accession>S0KNT5</accession>
<dbReference type="OrthoDB" id="2870175at2"/>
<evidence type="ECO:0000313" key="2">
    <source>
        <dbReference type="EMBL" id="EOT86233.1"/>
    </source>
</evidence>
<feature type="domain" description="HTH LytTR-type" evidence="1">
    <location>
        <begin position="91"/>
        <end position="147"/>
    </location>
</feature>
<dbReference type="PATRIC" id="fig|1140003.3.peg.1548"/>
<dbReference type="GO" id="GO:0003677">
    <property type="term" value="F:DNA binding"/>
    <property type="evidence" value="ECO:0007669"/>
    <property type="project" value="InterPro"/>
</dbReference>
<dbReference type="SMART" id="SM00850">
    <property type="entry name" value="LytTR"/>
    <property type="match status" value="1"/>
</dbReference>
<keyword evidence="3" id="KW-1185">Reference proteome</keyword>
<dbReference type="Proteomes" id="UP000015961">
    <property type="component" value="Unassembled WGS sequence"/>
</dbReference>
<dbReference type="Gene3D" id="2.40.50.1020">
    <property type="entry name" value="LytTr DNA-binding domain"/>
    <property type="match status" value="1"/>
</dbReference>
<dbReference type="Pfam" id="PF04397">
    <property type="entry name" value="LytTR"/>
    <property type="match status" value="1"/>
</dbReference>
<evidence type="ECO:0000313" key="3">
    <source>
        <dbReference type="Proteomes" id="UP000015961"/>
    </source>
</evidence>
<dbReference type="EMBL" id="ASWO01000003">
    <property type="protein sequence ID" value="EOT86233.1"/>
    <property type="molecule type" value="Genomic_DNA"/>
</dbReference>
<dbReference type="PROSITE" id="PS50930">
    <property type="entry name" value="HTH_LYTTR"/>
    <property type="match status" value="1"/>
</dbReference>
<reference evidence="2 3" key="1">
    <citation type="submission" date="2013-03" db="EMBL/GenBank/DDBJ databases">
        <title>The Genome Sequence of Enterococcus sulfureus ATCC_49903 (PacBio/Illumina hybrid assembly).</title>
        <authorList>
            <consortium name="The Broad Institute Genomics Platform"/>
            <consortium name="The Broad Institute Genome Sequencing Center for Infectious Disease"/>
            <person name="Earl A."/>
            <person name="Russ C."/>
            <person name="Gilmore M."/>
            <person name="Surin D."/>
            <person name="Walker B."/>
            <person name="Young S."/>
            <person name="Zeng Q."/>
            <person name="Gargeya S."/>
            <person name="Fitzgerald M."/>
            <person name="Haas B."/>
            <person name="Abouelleil A."/>
            <person name="Allen A.W."/>
            <person name="Alvarado L."/>
            <person name="Arachchi H.M."/>
            <person name="Berlin A.M."/>
            <person name="Chapman S.B."/>
            <person name="Gainer-Dewar J."/>
            <person name="Goldberg J."/>
            <person name="Griggs A."/>
            <person name="Gujja S."/>
            <person name="Hansen M."/>
            <person name="Howarth C."/>
            <person name="Imamovic A."/>
            <person name="Ireland A."/>
            <person name="Larimer J."/>
            <person name="McCowan C."/>
            <person name="Murphy C."/>
            <person name="Pearson M."/>
            <person name="Poon T.W."/>
            <person name="Priest M."/>
            <person name="Roberts A."/>
            <person name="Saif S."/>
            <person name="Shea T."/>
            <person name="Sisk P."/>
            <person name="Sykes S."/>
            <person name="Wortman J."/>
            <person name="Nusbaum C."/>
            <person name="Birren B."/>
        </authorList>
    </citation>
    <scope>NUCLEOTIDE SEQUENCE [LARGE SCALE GENOMIC DNA]</scope>
    <source>
        <strain evidence="2 3">ATCC 49903</strain>
    </source>
</reference>
<organism evidence="2 3">
    <name type="scientific">Enterococcus sulfureus ATCC 49903</name>
    <dbReference type="NCBI Taxonomy" id="1140003"/>
    <lineage>
        <taxon>Bacteria</taxon>
        <taxon>Bacillati</taxon>
        <taxon>Bacillota</taxon>
        <taxon>Bacilli</taxon>
        <taxon>Lactobacillales</taxon>
        <taxon>Enterococcaceae</taxon>
        <taxon>Enterococcus</taxon>
    </lineage>
</organism>
<dbReference type="RefSeq" id="WP_016186040.1">
    <property type="nucleotide sequence ID" value="NZ_ASWO01000003.1"/>
</dbReference>
<evidence type="ECO:0000259" key="1">
    <source>
        <dbReference type="PROSITE" id="PS50930"/>
    </source>
</evidence>
<gene>
    <name evidence="2" type="ORF">I573_00986</name>
</gene>
<protein>
    <recommendedName>
        <fullName evidence="1">HTH LytTR-type domain-containing protein</fullName>
    </recommendedName>
</protein>
<sequence>MKIKWFFDPQLDRNQANISLHPSQRHLVSRFEQTLQEEPILEVIEPQTHRKKYLPVTKILAIEAMDHLSKVYPLHEEVVYAKGRLKDFAYLADVGLVRINNTTIINLNEIESFQTERNACLSVYTTQKQVFRVSRHYVKMIRQQFLDGQKGGN</sequence>
<dbReference type="eggNOG" id="COG3279">
    <property type="taxonomic scope" value="Bacteria"/>
</dbReference>
<dbReference type="InterPro" id="IPR007492">
    <property type="entry name" value="LytTR_DNA-bd_dom"/>
</dbReference>
<dbReference type="AlphaFoldDB" id="S0KNT5"/>
<comment type="caution">
    <text evidence="2">The sequence shown here is derived from an EMBL/GenBank/DDBJ whole genome shotgun (WGS) entry which is preliminary data.</text>
</comment>
<name>S0KNT5_9ENTE</name>
<dbReference type="STRING" id="1140003.OMY_01603"/>